<dbReference type="InterPro" id="IPR029058">
    <property type="entry name" value="AB_hydrolase_fold"/>
</dbReference>
<dbReference type="InterPro" id="IPR022742">
    <property type="entry name" value="Hydrolase_4"/>
</dbReference>
<dbReference type="InterPro" id="IPR051044">
    <property type="entry name" value="MAG_DAG_Lipase"/>
</dbReference>
<comment type="caution">
    <text evidence="2">The sequence shown here is derived from an EMBL/GenBank/DDBJ whole genome shotgun (WGS) entry which is preliminary data.</text>
</comment>
<dbReference type="AlphaFoldDB" id="A0A242A942"/>
<keyword evidence="3" id="KW-1185">Reference proteome</keyword>
<evidence type="ECO:0000313" key="2">
    <source>
        <dbReference type="EMBL" id="OTN77567.1"/>
    </source>
</evidence>
<evidence type="ECO:0000313" key="3">
    <source>
        <dbReference type="Proteomes" id="UP000195043"/>
    </source>
</evidence>
<gene>
    <name evidence="2" type="ORF">A5886_002667</name>
</gene>
<reference evidence="2 3" key="1">
    <citation type="submission" date="2017-05" db="EMBL/GenBank/DDBJ databases">
        <title>The Genome Sequence of Enterococcus sp. 8G7_MSG3316.</title>
        <authorList>
            <consortium name="The Broad Institute Genomics Platform"/>
            <consortium name="The Broad Institute Genomic Center for Infectious Diseases"/>
            <person name="Earl A."/>
            <person name="Manson A."/>
            <person name="Schwartman J."/>
            <person name="Gilmore M."/>
            <person name="Abouelleil A."/>
            <person name="Cao P."/>
            <person name="Chapman S."/>
            <person name="Cusick C."/>
            <person name="Shea T."/>
            <person name="Young S."/>
            <person name="Neafsey D."/>
            <person name="Nusbaum C."/>
            <person name="Birren B."/>
        </authorList>
    </citation>
    <scope>NUCLEOTIDE SEQUENCE [LARGE SCALE GENOMIC DNA]</scope>
    <source>
        <strain evidence="2 3">8G7_MSG3316</strain>
    </source>
</reference>
<dbReference type="RefSeq" id="WP_086275577.1">
    <property type="nucleotide sequence ID" value="NZ_NGKU01000001.1"/>
</dbReference>
<protein>
    <recommendedName>
        <fullName evidence="1">Serine aminopeptidase S33 domain-containing protein</fullName>
    </recommendedName>
</protein>
<accession>A0A242A942</accession>
<dbReference type="STRING" id="1834191.A5886_002667"/>
<feature type="domain" description="Serine aminopeptidase S33" evidence="1">
    <location>
        <begin position="27"/>
        <end position="289"/>
    </location>
</feature>
<dbReference type="Gene3D" id="3.40.50.1820">
    <property type="entry name" value="alpha/beta hydrolase"/>
    <property type="match status" value="1"/>
</dbReference>
<dbReference type="EMBL" id="NGKU01000001">
    <property type="protein sequence ID" value="OTN77567.1"/>
    <property type="molecule type" value="Genomic_DNA"/>
</dbReference>
<proteinExistence type="predicted"/>
<name>A0A242A942_9ENTE</name>
<dbReference type="PANTHER" id="PTHR11614">
    <property type="entry name" value="PHOSPHOLIPASE-RELATED"/>
    <property type="match status" value="1"/>
</dbReference>
<dbReference type="OrthoDB" id="9806902at2"/>
<dbReference type="Pfam" id="PF12146">
    <property type="entry name" value="Hydrolase_4"/>
    <property type="match status" value="1"/>
</dbReference>
<sequence length="311" mass="35745">MNQSSESIQSSNGRDRLYVQSWLPETKPVGVVQLIHGMVEHIDRYHDFATYLVSLGYAVIGHDHVGHGKTASKKEAYGHFGDKYGARVLVDDCALVHDFAAARFPNCPYFILGHSMGSLVLRNYLFRQPRPLNGAIIMGTTMEPAFLMKSGQMVTRLLAPFATYQWPYQLMDQLVFGKHNQRFKPKRTTKDWLSSDTAQVDSYLQDPQTQFHFSLSAYRDLFELTKTASNRKQLHTIDRQLLLLLISGDQDPVGHYGKSVHQLAHELEENTDITVYLLENGRHEILNEKRKEVVYKEIGKWLSVKRYNTER</sequence>
<dbReference type="Proteomes" id="UP000195043">
    <property type="component" value="Unassembled WGS sequence"/>
</dbReference>
<evidence type="ECO:0000259" key="1">
    <source>
        <dbReference type="Pfam" id="PF12146"/>
    </source>
</evidence>
<dbReference type="SUPFAM" id="SSF53474">
    <property type="entry name" value="alpha/beta-Hydrolases"/>
    <property type="match status" value="1"/>
</dbReference>
<organism evidence="2 3">
    <name type="scientific">Candidatus Enterococcus testudinis</name>
    <dbReference type="NCBI Taxonomy" id="1834191"/>
    <lineage>
        <taxon>Bacteria</taxon>
        <taxon>Bacillati</taxon>
        <taxon>Bacillota</taxon>
        <taxon>Bacilli</taxon>
        <taxon>Lactobacillales</taxon>
        <taxon>Enterococcaceae</taxon>
        <taxon>Enterococcus</taxon>
    </lineage>
</organism>